<dbReference type="Proteomes" id="UP000814033">
    <property type="component" value="Unassembled WGS sequence"/>
</dbReference>
<organism evidence="1 2">
    <name type="scientific">Auriscalpium vulgare</name>
    <dbReference type="NCBI Taxonomy" id="40419"/>
    <lineage>
        <taxon>Eukaryota</taxon>
        <taxon>Fungi</taxon>
        <taxon>Dikarya</taxon>
        <taxon>Basidiomycota</taxon>
        <taxon>Agaricomycotina</taxon>
        <taxon>Agaricomycetes</taxon>
        <taxon>Russulales</taxon>
        <taxon>Auriscalpiaceae</taxon>
        <taxon>Auriscalpium</taxon>
    </lineage>
</organism>
<accession>A0ACB8SCD4</accession>
<dbReference type="EMBL" id="MU275838">
    <property type="protein sequence ID" value="KAI0054169.1"/>
    <property type="molecule type" value="Genomic_DNA"/>
</dbReference>
<keyword evidence="2" id="KW-1185">Reference proteome</keyword>
<comment type="caution">
    <text evidence="1">The sequence shown here is derived from an EMBL/GenBank/DDBJ whole genome shotgun (WGS) entry which is preliminary data.</text>
</comment>
<evidence type="ECO:0000313" key="1">
    <source>
        <dbReference type="EMBL" id="KAI0054169.1"/>
    </source>
</evidence>
<protein>
    <submittedName>
        <fullName evidence="1">Uncharacterized protein</fullName>
    </submittedName>
</protein>
<sequence>MSSLSPTEDPTVEERVAQLQEIASRRNALLREMYHLLERRENIGAILSTEVDEDAAVDDFLERFDLTKHPDTGSISLLAESEFEIPLPPLDDGDGPSSPSVRSETVEVEVVEVEVEATAVEAEAVEVEAVEVEAMEAEEAVEVEVMETEEAVEVEAMEAEEEEGLAANEEETAVPLESAAPAPEHDAPVSPIPPVSPGPDDDVAVEAASIPKALPAEDSPRASSEVPMEVVEELLSPEGQPASSMQTVEDAVYEDAAEELPEEIVLNAHVASPVSPPTPSPIDTNGSVASAPVLQANELLPAAVPSPVVAEEEEGEIPDVELRDTSAEPEPVAASSSPLTRPTDPVEIDIEESLLYPSEHLSPGSPAPVVNNPVSAPPAEQDMDMDMDVDEAVAVQSEPPAIQPTFVPRDIVALPPEAFMLPPRPSSQITISASLTPLREVPGFTFTASQEQYDPPPSAVAAVTQEYQIEFMLDRQYTLPPLKSLPAEFQRKGKLNKQRKRDKERAEKNSDKGDVRRDADSGWAPMGLNKWGVTMRTNPLWKRVSRATKTLNTREWGVAFSELRFIRTLERIEKLKDAGKWSYRQPKKQRGVGGLTKTHWDYLLDEMKWMRIDFREERKWKIALAYELSTAVLEWHEAGTRERRRQLGIVVCWTRPMPREIQPDPPIDAAVESESMEVDYPPDDSQQANLVEGYGSDESDDEQEQDKQDVVDALETNALLEEALDTTDRGGDSEQPQSQGDTDLRPKEEDVEDPSLLGGGDVSMVIEPASEAKPEDVTQPNSQEIDTAPAEPTPGLKSTSDDPMLGTSSQASLNPSGDPLPQVQSTKHSAAKSNAYAPLRAQIAYSDEHTFFLDFDELHLLQKLRASTIPDAPIEGPPPPVDLSAIFPDLQPFNFFDPNPAAAVASSSKGKKAEKRDRDDPHKRTEATTYNKLTPVASFMLKRPTLLGPLQPSEHWQEDHWTSFDDAPVVPDLDAPAKTAEDALCGAKISVYNPFEDDSLLPSTPRDPARRITDGMWTAQDDLFLKRLVERYPKNWTLIADTFNSARSAISTERRSDWECKERFKARWATRRNDQDGFPGEQSFGTPAPSRPQAPSQMTTRKRMASVSTPVSAHPDTPTSTPPVSTEPRKRRRHALLYDTIRKVVKKREAAQRANANPRKSTGIHDTHGQFNKMPKLSPAELSRMKAEKEGREHAEVLARRRAEEQNRAMALQHAQRMGGQVPAQPPAPQPAQNGAARPPANGLPVNQAVPQIRNISHQQRLPPGTASRMSPQQMMQVQAAQARVLAATNANMVAVGSTPAQHLSPPAYAQRAATSSPVVQASPPHQSATPNPPRPPSAQQQQAAFAQQSPNMVHAAAAARPNNMAHYYGMPGMHGQPQYTPEQMEQAIRLQHTMLAQRQNMQQAGAYPPQS</sequence>
<reference evidence="1" key="2">
    <citation type="journal article" date="2022" name="New Phytol.">
        <title>Evolutionary transition to the ectomycorrhizal habit in the genomes of a hyperdiverse lineage of mushroom-forming fungi.</title>
        <authorList>
            <person name="Looney B."/>
            <person name="Miyauchi S."/>
            <person name="Morin E."/>
            <person name="Drula E."/>
            <person name="Courty P.E."/>
            <person name="Kohler A."/>
            <person name="Kuo A."/>
            <person name="LaButti K."/>
            <person name="Pangilinan J."/>
            <person name="Lipzen A."/>
            <person name="Riley R."/>
            <person name="Andreopoulos W."/>
            <person name="He G."/>
            <person name="Johnson J."/>
            <person name="Nolan M."/>
            <person name="Tritt A."/>
            <person name="Barry K.W."/>
            <person name="Grigoriev I.V."/>
            <person name="Nagy L.G."/>
            <person name="Hibbett D."/>
            <person name="Henrissat B."/>
            <person name="Matheny P.B."/>
            <person name="Labbe J."/>
            <person name="Martin F.M."/>
        </authorList>
    </citation>
    <scope>NUCLEOTIDE SEQUENCE</scope>
    <source>
        <strain evidence="1">FP105234-sp</strain>
    </source>
</reference>
<gene>
    <name evidence="1" type="ORF">FA95DRAFT_47592</name>
</gene>
<proteinExistence type="predicted"/>
<reference evidence="1" key="1">
    <citation type="submission" date="2021-02" db="EMBL/GenBank/DDBJ databases">
        <authorList>
            <consortium name="DOE Joint Genome Institute"/>
            <person name="Ahrendt S."/>
            <person name="Looney B.P."/>
            <person name="Miyauchi S."/>
            <person name="Morin E."/>
            <person name="Drula E."/>
            <person name="Courty P.E."/>
            <person name="Chicoki N."/>
            <person name="Fauchery L."/>
            <person name="Kohler A."/>
            <person name="Kuo A."/>
            <person name="Labutti K."/>
            <person name="Pangilinan J."/>
            <person name="Lipzen A."/>
            <person name="Riley R."/>
            <person name="Andreopoulos W."/>
            <person name="He G."/>
            <person name="Johnson J."/>
            <person name="Barry K.W."/>
            <person name="Grigoriev I.V."/>
            <person name="Nagy L."/>
            <person name="Hibbett D."/>
            <person name="Henrissat B."/>
            <person name="Matheny P.B."/>
            <person name="Labbe J."/>
            <person name="Martin F."/>
        </authorList>
    </citation>
    <scope>NUCLEOTIDE SEQUENCE</scope>
    <source>
        <strain evidence="1">FP105234-sp</strain>
    </source>
</reference>
<name>A0ACB8SCD4_9AGAM</name>
<evidence type="ECO:0000313" key="2">
    <source>
        <dbReference type="Proteomes" id="UP000814033"/>
    </source>
</evidence>